<dbReference type="Pfam" id="PF11843">
    <property type="entry name" value="DUF3363"/>
    <property type="match status" value="1"/>
</dbReference>
<dbReference type="AlphaFoldDB" id="A0A916X7V0"/>
<name>A0A916X7V0_9SPHN</name>
<dbReference type="NCBIfam" id="NF041267">
    <property type="entry name" value="relax_RlxS"/>
    <property type="match status" value="1"/>
</dbReference>
<gene>
    <name evidence="1" type="ORF">GCM10011494_39990</name>
</gene>
<sequence length="650" mass="73283">MADDDFEIWLGHAGKDRPLRHELRKAANLAGRTQRSLAARARRFDGSRIGRGSGIGRVLGSSDRFSGNRARRVVVKASFVKLAGKGMKAASAHLRYLQRDGTTREGERGSLYGADRDEVDGRAFLERGGQDRHQFRFIVAPEDGAEYRDLKPLTRRLMHQMEQDLGTRLEWVAVDHFNTGHPHTHIVLRGIDDRDQNLVIAREYISRGITMRAAELVNLDLGPRTTREIIAAGQREIAQERFTAIDRRLMHSLDENGLASPWHADPTEQSLRAGRLGTLARMGLAAEEAKGRYRLDPALEETLRAMGRRGDIIATMHERLRARPDIVPHDYVIHDPARAAPLVGRVLARGLADEHRDRRYLILEATDGHTHYVDLGSGAQLDHGRDNAMVRVSPALVQVRDADRTIAEVAAADQGTYSIDRHLKHDPSATQRFAEAHVRRLEAIRRGSDAVERQPDGSWKIAPDHLDRVLAWERERAAKRPVEVDILSDRPLEQMVRHNGVTWLDEQCVAAKPERLQGSFGARVREALNQRRQWLIEQGLAWDEDGAARYRPNMLAALRQRELRQVAGQLSQDLGLDYAEHRGGRIEGTYRKAVQVGTGKYALIEKSREFTLVPWRPVLERQIGRQVSGIERAGTISWRFGRGRSGPQIG</sequence>
<reference evidence="1" key="1">
    <citation type="journal article" date="2014" name="Int. J. Syst. Evol. Microbiol.">
        <title>Complete genome sequence of Corynebacterium casei LMG S-19264T (=DSM 44701T), isolated from a smear-ripened cheese.</title>
        <authorList>
            <consortium name="US DOE Joint Genome Institute (JGI-PGF)"/>
            <person name="Walter F."/>
            <person name="Albersmeier A."/>
            <person name="Kalinowski J."/>
            <person name="Ruckert C."/>
        </authorList>
    </citation>
    <scope>NUCLEOTIDE SEQUENCE</scope>
    <source>
        <strain evidence="1">CGMCC 1.15095</strain>
    </source>
</reference>
<protein>
    <submittedName>
        <fullName evidence="1">Conjugal transfer protein TraI</fullName>
    </submittedName>
</protein>
<dbReference type="InterPro" id="IPR021795">
    <property type="entry name" value="DUF3363"/>
</dbReference>
<reference evidence="1" key="2">
    <citation type="submission" date="2020-09" db="EMBL/GenBank/DDBJ databases">
        <authorList>
            <person name="Sun Q."/>
            <person name="Zhou Y."/>
        </authorList>
    </citation>
    <scope>NUCLEOTIDE SEQUENCE</scope>
    <source>
        <strain evidence="1">CGMCC 1.15095</strain>
    </source>
</reference>
<comment type="caution">
    <text evidence="1">The sequence shown here is derived from an EMBL/GenBank/DDBJ whole genome shotgun (WGS) entry which is preliminary data.</text>
</comment>
<accession>A0A916X7V0</accession>
<proteinExistence type="predicted"/>
<organism evidence="1 2">
    <name type="scientific">Novosphingobium endophyticum</name>
    <dbReference type="NCBI Taxonomy" id="1955250"/>
    <lineage>
        <taxon>Bacteria</taxon>
        <taxon>Pseudomonadati</taxon>
        <taxon>Pseudomonadota</taxon>
        <taxon>Alphaproteobacteria</taxon>
        <taxon>Sphingomonadales</taxon>
        <taxon>Sphingomonadaceae</taxon>
        <taxon>Novosphingobium</taxon>
    </lineage>
</organism>
<dbReference type="EMBL" id="BMHK01000077">
    <property type="protein sequence ID" value="GGC17123.1"/>
    <property type="molecule type" value="Genomic_DNA"/>
</dbReference>
<keyword evidence="2" id="KW-1185">Reference proteome</keyword>
<evidence type="ECO:0000313" key="2">
    <source>
        <dbReference type="Proteomes" id="UP000608154"/>
    </source>
</evidence>
<dbReference type="RefSeq" id="WP_188773321.1">
    <property type="nucleotide sequence ID" value="NZ_BMHK01000077.1"/>
</dbReference>
<evidence type="ECO:0000313" key="1">
    <source>
        <dbReference type="EMBL" id="GGC17123.1"/>
    </source>
</evidence>
<dbReference type="Proteomes" id="UP000608154">
    <property type="component" value="Unassembled WGS sequence"/>
</dbReference>